<keyword evidence="10" id="KW-1185">Reference proteome</keyword>
<accession>A0A139AEZ9</accession>
<organism evidence="9 10">
    <name type="scientific">Gonapodya prolifera (strain JEL478)</name>
    <name type="common">Monoblepharis prolifera</name>
    <dbReference type="NCBI Taxonomy" id="1344416"/>
    <lineage>
        <taxon>Eukaryota</taxon>
        <taxon>Fungi</taxon>
        <taxon>Fungi incertae sedis</taxon>
        <taxon>Chytridiomycota</taxon>
        <taxon>Chytridiomycota incertae sedis</taxon>
        <taxon>Monoblepharidomycetes</taxon>
        <taxon>Monoblepharidales</taxon>
        <taxon>Gonapodyaceae</taxon>
        <taxon>Gonapodya</taxon>
    </lineage>
</organism>
<sequence length="373" mass="42179">MPPNPLPSFVSKRYDYMSTIGAGAYGNVYKCKDRLTNQEVAIKHLAGLMSDRIKARRALREILLLSHLTGNDNVIRLCDIEIPPTKDFTDAFVVLELMETDLHAIIRSGQALSDQHYQYFVYQLVRGLKWVHSAGIIHRDLKPGNLLVNSDCELKVCDFGLARQVRNMDLGFMTEYVATRWYRAPEVMMTSGEYTQAMDMWSVGVILAELIGGKTFFKGKNYLDTLTQIMSVLGTPSDEVLDRIIKPTPHDPYLKSIKKMPKISIADRFPGANPKAIDLLEKLLVWCPSDRLTAEQVLAHPYLAEYHAEEDEPNCPSQISIPFDSVLQTKTHFSTEEQDEIRKHITEAVNTFKMAQMKLQAQKLQGTKSPASA</sequence>
<feature type="binding site" evidence="6">
    <location>
        <position position="43"/>
    </location>
    <ligand>
        <name>ATP</name>
        <dbReference type="ChEBI" id="CHEBI:30616"/>
    </ligand>
</feature>
<keyword evidence="5 6" id="KW-0067">ATP-binding</keyword>
<dbReference type="Proteomes" id="UP000070544">
    <property type="component" value="Unassembled WGS sequence"/>
</dbReference>
<evidence type="ECO:0000313" key="9">
    <source>
        <dbReference type="EMBL" id="KXS15259.1"/>
    </source>
</evidence>
<evidence type="ECO:0000259" key="8">
    <source>
        <dbReference type="PROSITE" id="PS50011"/>
    </source>
</evidence>
<dbReference type="SUPFAM" id="SSF56112">
    <property type="entry name" value="Protein kinase-like (PK-like)"/>
    <property type="match status" value="1"/>
</dbReference>
<dbReference type="CDD" id="cd07834">
    <property type="entry name" value="STKc_MAPK"/>
    <property type="match status" value="1"/>
</dbReference>
<dbReference type="InterPro" id="IPR008271">
    <property type="entry name" value="Ser/Thr_kinase_AS"/>
</dbReference>
<reference evidence="9 10" key="1">
    <citation type="journal article" date="2015" name="Genome Biol. Evol.">
        <title>Phylogenomic analyses indicate that early fungi evolved digesting cell walls of algal ancestors of land plants.</title>
        <authorList>
            <person name="Chang Y."/>
            <person name="Wang S."/>
            <person name="Sekimoto S."/>
            <person name="Aerts A.L."/>
            <person name="Choi C."/>
            <person name="Clum A."/>
            <person name="LaButti K.M."/>
            <person name="Lindquist E.A."/>
            <person name="Yee Ngan C."/>
            <person name="Ohm R.A."/>
            <person name="Salamov A.A."/>
            <person name="Grigoriev I.V."/>
            <person name="Spatafora J.W."/>
            <person name="Berbee M.L."/>
        </authorList>
    </citation>
    <scope>NUCLEOTIDE SEQUENCE [LARGE SCALE GENOMIC DNA]</scope>
    <source>
        <strain evidence="9 10">JEL478</strain>
    </source>
</reference>
<dbReference type="EMBL" id="KQ965763">
    <property type="protein sequence ID" value="KXS15259.1"/>
    <property type="molecule type" value="Genomic_DNA"/>
</dbReference>
<evidence type="ECO:0000313" key="10">
    <source>
        <dbReference type="Proteomes" id="UP000070544"/>
    </source>
</evidence>
<dbReference type="InterPro" id="IPR050117">
    <property type="entry name" value="MAPK"/>
</dbReference>
<protein>
    <submittedName>
        <fullName evidence="9">Kinase-like protein</fullName>
    </submittedName>
</protein>
<evidence type="ECO:0000256" key="3">
    <source>
        <dbReference type="ARBA" id="ARBA00022741"/>
    </source>
</evidence>
<dbReference type="InterPro" id="IPR011009">
    <property type="entry name" value="Kinase-like_dom_sf"/>
</dbReference>
<dbReference type="Gene3D" id="3.30.200.20">
    <property type="entry name" value="Phosphorylase Kinase, domain 1"/>
    <property type="match status" value="1"/>
</dbReference>
<dbReference type="SMART" id="SM00220">
    <property type="entry name" value="S_TKc"/>
    <property type="match status" value="1"/>
</dbReference>
<keyword evidence="2" id="KW-0808">Transferase</keyword>
<evidence type="ECO:0000256" key="1">
    <source>
        <dbReference type="ARBA" id="ARBA00022527"/>
    </source>
</evidence>
<dbReference type="InterPro" id="IPR000719">
    <property type="entry name" value="Prot_kinase_dom"/>
</dbReference>
<dbReference type="InterPro" id="IPR017441">
    <property type="entry name" value="Protein_kinase_ATP_BS"/>
</dbReference>
<keyword evidence="1 7" id="KW-0723">Serine/threonine-protein kinase</keyword>
<feature type="domain" description="Protein kinase" evidence="8">
    <location>
        <begin position="14"/>
        <end position="303"/>
    </location>
</feature>
<dbReference type="OrthoDB" id="192887at2759"/>
<gene>
    <name evidence="9" type="ORF">M427DRAFT_98927</name>
</gene>
<dbReference type="PROSITE" id="PS50011">
    <property type="entry name" value="PROTEIN_KINASE_DOM"/>
    <property type="match status" value="1"/>
</dbReference>
<dbReference type="Gene3D" id="1.10.510.10">
    <property type="entry name" value="Transferase(Phosphotransferase) domain 1"/>
    <property type="match status" value="1"/>
</dbReference>
<dbReference type="FunFam" id="1.10.510.10:FF:000040">
    <property type="entry name" value="Mitogen-activated protein kinase"/>
    <property type="match status" value="1"/>
</dbReference>
<keyword evidence="3 6" id="KW-0547">Nucleotide-binding</keyword>
<dbReference type="AlphaFoldDB" id="A0A139AEZ9"/>
<dbReference type="GO" id="GO:0004674">
    <property type="term" value="F:protein serine/threonine kinase activity"/>
    <property type="evidence" value="ECO:0007669"/>
    <property type="project" value="UniProtKB-KW"/>
</dbReference>
<dbReference type="GO" id="GO:0005524">
    <property type="term" value="F:ATP binding"/>
    <property type="evidence" value="ECO:0007669"/>
    <property type="project" value="UniProtKB-UniRule"/>
</dbReference>
<dbReference type="PROSITE" id="PS00108">
    <property type="entry name" value="PROTEIN_KINASE_ST"/>
    <property type="match status" value="1"/>
</dbReference>
<keyword evidence="4 9" id="KW-0418">Kinase</keyword>
<proteinExistence type="inferred from homology"/>
<dbReference type="OMA" id="FMTQYVS"/>
<evidence type="ECO:0000256" key="5">
    <source>
        <dbReference type="ARBA" id="ARBA00022840"/>
    </source>
</evidence>
<evidence type="ECO:0000256" key="2">
    <source>
        <dbReference type="ARBA" id="ARBA00022679"/>
    </source>
</evidence>
<comment type="similarity">
    <text evidence="7">Belongs to the protein kinase superfamily.</text>
</comment>
<dbReference type="PANTHER" id="PTHR24055">
    <property type="entry name" value="MITOGEN-ACTIVATED PROTEIN KINASE"/>
    <property type="match status" value="1"/>
</dbReference>
<dbReference type="PROSITE" id="PS00107">
    <property type="entry name" value="PROTEIN_KINASE_ATP"/>
    <property type="match status" value="1"/>
</dbReference>
<evidence type="ECO:0000256" key="4">
    <source>
        <dbReference type="ARBA" id="ARBA00022777"/>
    </source>
</evidence>
<name>A0A139AEZ9_GONPJ</name>
<evidence type="ECO:0000256" key="6">
    <source>
        <dbReference type="PROSITE-ProRule" id="PRU10141"/>
    </source>
</evidence>
<dbReference type="STRING" id="1344416.A0A139AEZ9"/>
<evidence type="ECO:0000256" key="7">
    <source>
        <dbReference type="RuleBase" id="RU000304"/>
    </source>
</evidence>
<dbReference type="Pfam" id="PF00069">
    <property type="entry name" value="Pkinase"/>
    <property type="match status" value="1"/>
</dbReference>